<dbReference type="InterPro" id="IPR029026">
    <property type="entry name" value="tRNA_m1G_MTases_N"/>
</dbReference>
<dbReference type="SMART" id="SM00967">
    <property type="entry name" value="SpoU_sub_bind"/>
    <property type="match status" value="1"/>
</dbReference>
<dbReference type="InterPro" id="IPR029064">
    <property type="entry name" value="Ribosomal_eL30-like_sf"/>
</dbReference>
<feature type="domain" description="RNA 2-O ribose methyltransferase substrate binding" evidence="3">
    <location>
        <begin position="12"/>
        <end position="85"/>
    </location>
</feature>
<dbReference type="Pfam" id="PF08032">
    <property type="entry name" value="SpoU_sub_bind"/>
    <property type="match status" value="1"/>
</dbReference>
<accession>A0A6N9NJ57</accession>
<dbReference type="GO" id="GO:0032259">
    <property type="term" value="P:methylation"/>
    <property type="evidence" value="ECO:0007669"/>
    <property type="project" value="UniProtKB-KW"/>
</dbReference>
<dbReference type="Gene3D" id="3.30.1330.30">
    <property type="match status" value="1"/>
</dbReference>
<evidence type="ECO:0000259" key="3">
    <source>
        <dbReference type="SMART" id="SM00967"/>
    </source>
</evidence>
<dbReference type="EMBL" id="WWNE01000006">
    <property type="protein sequence ID" value="NBG65894.1"/>
    <property type="molecule type" value="Genomic_DNA"/>
</dbReference>
<dbReference type="GO" id="GO:0005829">
    <property type="term" value="C:cytosol"/>
    <property type="evidence" value="ECO:0007669"/>
    <property type="project" value="TreeGrafter"/>
</dbReference>
<dbReference type="PANTHER" id="PTHR46429">
    <property type="entry name" value="23S RRNA (GUANOSINE-2'-O-)-METHYLTRANSFERASE RLMB"/>
    <property type="match status" value="1"/>
</dbReference>
<dbReference type="CDD" id="cd18103">
    <property type="entry name" value="SpoU-like_RlmB"/>
    <property type="match status" value="1"/>
</dbReference>
<keyword evidence="5" id="KW-1185">Reference proteome</keyword>
<dbReference type="GO" id="GO:0008173">
    <property type="term" value="F:RNA methyltransferase activity"/>
    <property type="evidence" value="ECO:0007669"/>
    <property type="project" value="InterPro"/>
</dbReference>
<gene>
    <name evidence="4" type="primary">rlmB</name>
    <name evidence="4" type="ORF">GQN54_07165</name>
</gene>
<dbReference type="GO" id="GO:0003723">
    <property type="term" value="F:RNA binding"/>
    <property type="evidence" value="ECO:0007669"/>
    <property type="project" value="InterPro"/>
</dbReference>
<evidence type="ECO:0000313" key="5">
    <source>
        <dbReference type="Proteomes" id="UP000470771"/>
    </source>
</evidence>
<name>A0A6N9NJ57_9FLAO</name>
<dbReference type="Proteomes" id="UP000470771">
    <property type="component" value="Unassembled WGS sequence"/>
</dbReference>
<dbReference type="InterPro" id="IPR013123">
    <property type="entry name" value="SpoU_subst-bd"/>
</dbReference>
<dbReference type="InterPro" id="IPR004441">
    <property type="entry name" value="rRNA_MeTrfase_TrmH"/>
</dbReference>
<dbReference type="PANTHER" id="PTHR46429:SF1">
    <property type="entry name" value="23S RRNA (GUANOSINE-2'-O-)-METHYLTRANSFERASE RLMB"/>
    <property type="match status" value="1"/>
</dbReference>
<dbReference type="InterPro" id="IPR029028">
    <property type="entry name" value="Alpha/beta_knot_MTases"/>
</dbReference>
<keyword evidence="1 4" id="KW-0489">Methyltransferase</keyword>
<evidence type="ECO:0000313" key="4">
    <source>
        <dbReference type="EMBL" id="NBG65894.1"/>
    </source>
</evidence>
<sequence length="250" mass="27278">MRDNEKKKPNELFFGIRAVIEAIRAGKDVEKVLVQQDLRGPLLTELRKTIKQYGIPSQNVPENRLKYIDGNHQGVIAYLSPIEFYDIDDLLASIYEKGENPFLLIADRINDVRNFGAICRSAECAGVHAIIIPAKGSAEITADAVKTSAGALMRIPVCRVKSLPALAENLKNSGIQLISCTEKTDQLMTTANLKGPMAIIVGNEEVGISSTLLNLSDQRVKIPLKGEIGSLNVSVAAGIIIFEALRQRDV</sequence>
<dbReference type="Gene3D" id="3.40.1280.10">
    <property type="match status" value="1"/>
</dbReference>
<protein>
    <submittedName>
        <fullName evidence="4">23S rRNA (Guanosine(2251)-2'-O)-methyltransferase RlmB</fullName>
    </submittedName>
</protein>
<dbReference type="InterPro" id="IPR001537">
    <property type="entry name" value="SpoU_MeTrfase"/>
</dbReference>
<organism evidence="4 5">
    <name type="scientific">Acidiluteibacter ferrifornacis</name>
    <dbReference type="NCBI Taxonomy" id="2692424"/>
    <lineage>
        <taxon>Bacteria</taxon>
        <taxon>Pseudomonadati</taxon>
        <taxon>Bacteroidota</taxon>
        <taxon>Flavobacteriia</taxon>
        <taxon>Flavobacteriales</taxon>
        <taxon>Cryomorphaceae</taxon>
        <taxon>Acidiluteibacter</taxon>
    </lineage>
</organism>
<evidence type="ECO:0000256" key="2">
    <source>
        <dbReference type="ARBA" id="ARBA00022679"/>
    </source>
</evidence>
<reference evidence="4 5" key="1">
    <citation type="submission" date="2019-12" db="EMBL/GenBank/DDBJ databases">
        <authorList>
            <person name="Zhao J."/>
        </authorList>
    </citation>
    <scope>NUCLEOTIDE SEQUENCE [LARGE SCALE GENOMIC DNA]</scope>
    <source>
        <strain evidence="4 5">S-15</strain>
    </source>
</reference>
<proteinExistence type="predicted"/>
<comment type="caution">
    <text evidence="4">The sequence shown here is derived from an EMBL/GenBank/DDBJ whole genome shotgun (WGS) entry which is preliminary data.</text>
</comment>
<dbReference type="AlphaFoldDB" id="A0A6N9NJ57"/>
<dbReference type="Pfam" id="PF00588">
    <property type="entry name" value="SpoU_methylase"/>
    <property type="match status" value="1"/>
</dbReference>
<dbReference type="RefSeq" id="WP_160632851.1">
    <property type="nucleotide sequence ID" value="NZ_WWNE01000006.1"/>
</dbReference>
<dbReference type="NCBIfam" id="TIGR00186">
    <property type="entry name" value="rRNA_methyl_3"/>
    <property type="match status" value="1"/>
</dbReference>
<dbReference type="GO" id="GO:0006396">
    <property type="term" value="P:RNA processing"/>
    <property type="evidence" value="ECO:0007669"/>
    <property type="project" value="InterPro"/>
</dbReference>
<dbReference type="SUPFAM" id="SSF75217">
    <property type="entry name" value="alpha/beta knot"/>
    <property type="match status" value="1"/>
</dbReference>
<keyword evidence="2 4" id="KW-0808">Transferase</keyword>
<evidence type="ECO:0000256" key="1">
    <source>
        <dbReference type="ARBA" id="ARBA00022603"/>
    </source>
</evidence>
<dbReference type="SUPFAM" id="SSF55315">
    <property type="entry name" value="L30e-like"/>
    <property type="match status" value="1"/>
</dbReference>